<dbReference type="PANTHER" id="PTHR10509:SF14">
    <property type="entry name" value="CAFFEOYL-COA O-METHYLTRANSFERASE 3-RELATED"/>
    <property type="match status" value="1"/>
</dbReference>
<comment type="subunit">
    <text evidence="4">Homodimer.</text>
</comment>
<evidence type="ECO:0000313" key="6">
    <source>
        <dbReference type="Proteomes" id="UP000032102"/>
    </source>
</evidence>
<feature type="binding site" evidence="4">
    <location>
        <position position="131"/>
    </location>
    <ligand>
        <name>S-adenosyl-L-methionine</name>
        <dbReference type="ChEBI" id="CHEBI:59789"/>
    </ligand>
</feature>
<protein>
    <recommendedName>
        <fullName evidence="4">tRNA 5-hydroxyuridine methyltransferase</fullName>
        <ecNumber evidence="4">2.1.1.-</ecNumber>
    </recommendedName>
    <alternativeName>
        <fullName evidence="4">ho5U methyltransferase</fullName>
    </alternativeName>
</protein>
<dbReference type="GO" id="GO:0016300">
    <property type="term" value="F:tRNA (uridine) methyltransferase activity"/>
    <property type="evidence" value="ECO:0007669"/>
    <property type="project" value="UniProtKB-UniRule"/>
</dbReference>
<feature type="binding site" evidence="4">
    <location>
        <position position="66"/>
    </location>
    <ligand>
        <name>S-adenosyl-L-methionine</name>
        <dbReference type="ChEBI" id="CHEBI:59789"/>
    </ligand>
</feature>
<dbReference type="AlphaFoldDB" id="A0A0D0Q981"/>
<dbReference type="GO" id="GO:0008171">
    <property type="term" value="F:O-methyltransferase activity"/>
    <property type="evidence" value="ECO:0007669"/>
    <property type="project" value="InterPro"/>
</dbReference>
<keyword evidence="4" id="KW-0479">Metal-binding</keyword>
<keyword evidence="2 4" id="KW-0808">Transferase</keyword>
<proteinExistence type="inferred from homology"/>
<dbReference type="PATRIC" id="fig|404937.3.peg.1478"/>
<dbReference type="GO" id="GO:0030488">
    <property type="term" value="P:tRNA methylation"/>
    <property type="evidence" value="ECO:0007669"/>
    <property type="project" value="UniProtKB-UniRule"/>
</dbReference>
<evidence type="ECO:0000256" key="1">
    <source>
        <dbReference type="ARBA" id="ARBA00022603"/>
    </source>
</evidence>
<dbReference type="SUPFAM" id="SSF53335">
    <property type="entry name" value="S-adenosyl-L-methionine-dependent methyltransferases"/>
    <property type="match status" value="1"/>
</dbReference>
<evidence type="ECO:0000256" key="4">
    <source>
        <dbReference type="HAMAP-Rule" id="MF_02217"/>
    </source>
</evidence>
<evidence type="ECO:0000256" key="2">
    <source>
        <dbReference type="ARBA" id="ARBA00022679"/>
    </source>
</evidence>
<reference evidence="5 6" key="1">
    <citation type="submission" date="2015-01" db="EMBL/GenBank/DDBJ databases">
        <title>Draft genome of Anoxybacillus thermarum strain AF/04.</title>
        <authorList>
            <person name="Poli A."/>
            <person name="Nicolaus B."/>
            <person name="Chan K.-G."/>
            <person name="Kahar U.M."/>
            <person name="Yaakob A.S."/>
            <person name="Chan C.S."/>
            <person name="Goh K.M."/>
        </authorList>
    </citation>
    <scope>NUCLEOTIDE SEQUENCE [LARGE SCALE GENOMIC DNA]</scope>
    <source>
        <strain evidence="5 6">AF/04</strain>
    </source>
</reference>
<dbReference type="HAMAP" id="MF_02217">
    <property type="entry name" value="TrmR_methyltr"/>
    <property type="match status" value="1"/>
</dbReference>
<accession>A0A0D0Q981</accession>
<sequence>MVNEEMIQYVERLLPKKEEAIVEMERYAREHNVPIMDALSIETMLHILKLVQPMRILEIGTAIGYSAIRMAKALPHVNIVTIERDEERYKQALVYVEQTNTKEQITLLFGDALDMGDEVKKHAPFDVLFIDAAKGQYRRFFELYEPLLSERGTIITDNVLFKGLVATHEPIEQKRIRQLIKKIQAYNEWLMAHPRYETVIIPIGDGIAISRKRGE</sequence>
<dbReference type="Proteomes" id="UP000032102">
    <property type="component" value="Unassembled WGS sequence"/>
</dbReference>
<gene>
    <name evidence="4" type="primary">trmR</name>
    <name evidence="5" type="ORF">LH47_01406</name>
</gene>
<dbReference type="GO" id="GO:0000287">
    <property type="term" value="F:magnesium ion binding"/>
    <property type="evidence" value="ECO:0007669"/>
    <property type="project" value="UniProtKB-UniRule"/>
</dbReference>
<feature type="binding site" evidence="4">
    <location>
        <position position="83"/>
    </location>
    <ligand>
        <name>S-adenosyl-L-methionine</name>
        <dbReference type="ChEBI" id="CHEBI:59789"/>
    </ligand>
</feature>
<feature type="binding site" evidence="4">
    <location>
        <position position="36"/>
    </location>
    <ligand>
        <name>S-adenosyl-L-methionine</name>
        <dbReference type="ChEBI" id="CHEBI:59789"/>
    </ligand>
</feature>
<dbReference type="PANTHER" id="PTHR10509">
    <property type="entry name" value="O-METHYLTRANSFERASE-RELATED"/>
    <property type="match status" value="1"/>
</dbReference>
<dbReference type="Gene3D" id="3.40.50.150">
    <property type="entry name" value="Vaccinia Virus protein VP39"/>
    <property type="match status" value="1"/>
</dbReference>
<keyword evidence="1 4" id="KW-0489">Methyltransferase</keyword>
<feature type="binding site" evidence="4">
    <location>
        <position position="157"/>
    </location>
    <ligand>
        <name>Mg(2+)</name>
        <dbReference type="ChEBI" id="CHEBI:18420"/>
    </ligand>
</feature>
<dbReference type="EMBL" id="JXTH01000022">
    <property type="protein sequence ID" value="KIQ94528.1"/>
    <property type="molecule type" value="Genomic_DNA"/>
</dbReference>
<organism evidence="5 6">
    <name type="scientific">Anoxybacillus thermarum</name>
    <dbReference type="NCBI Taxonomy" id="404937"/>
    <lineage>
        <taxon>Bacteria</taxon>
        <taxon>Bacillati</taxon>
        <taxon>Bacillota</taxon>
        <taxon>Bacilli</taxon>
        <taxon>Bacillales</taxon>
        <taxon>Anoxybacillaceae</taxon>
        <taxon>Anoxybacillus</taxon>
    </lineage>
</organism>
<name>A0A0D0Q981_9BACL</name>
<comment type="caution">
    <text evidence="5">The sequence shown here is derived from an EMBL/GenBank/DDBJ whole genome shotgun (WGS) entry which is preliminary data.</text>
</comment>
<keyword evidence="4" id="KW-0819">tRNA processing</keyword>
<keyword evidence="6" id="KW-1185">Reference proteome</keyword>
<dbReference type="InterPro" id="IPR043675">
    <property type="entry name" value="TrmR_methyltr"/>
</dbReference>
<comment type="function">
    <text evidence="4">Catalyzes the methylation of 5-hydroxyuridine (ho5U) to form 5-methoxyuridine (mo5U) at position 34 in tRNAs.</text>
</comment>
<dbReference type="EC" id="2.1.1.-" evidence="4"/>
<keyword evidence="4" id="KW-0460">Magnesium</keyword>
<dbReference type="InterPro" id="IPR029063">
    <property type="entry name" value="SAM-dependent_MTases_sf"/>
</dbReference>
<keyword evidence="3 4" id="KW-0949">S-adenosyl-L-methionine</keyword>
<feature type="binding site" evidence="4">
    <location>
        <position position="131"/>
    </location>
    <ligand>
        <name>Mg(2+)</name>
        <dbReference type="ChEBI" id="CHEBI:18420"/>
    </ligand>
</feature>
<evidence type="ECO:0000313" key="5">
    <source>
        <dbReference type="EMBL" id="KIQ94528.1"/>
    </source>
</evidence>
<dbReference type="Pfam" id="PF01596">
    <property type="entry name" value="Methyltransf_3"/>
    <property type="match status" value="1"/>
</dbReference>
<dbReference type="InterPro" id="IPR050362">
    <property type="entry name" value="Cation-dep_OMT"/>
</dbReference>
<dbReference type="PROSITE" id="PS51682">
    <property type="entry name" value="SAM_OMT_I"/>
    <property type="match status" value="1"/>
</dbReference>
<feature type="binding site" evidence="4">
    <location>
        <begin position="111"/>
        <end position="112"/>
    </location>
    <ligand>
        <name>S-adenosyl-L-methionine</name>
        <dbReference type="ChEBI" id="CHEBI:59789"/>
    </ligand>
</feature>
<evidence type="ECO:0000256" key="3">
    <source>
        <dbReference type="ARBA" id="ARBA00022691"/>
    </source>
</evidence>
<dbReference type="InterPro" id="IPR002935">
    <property type="entry name" value="SAM_O-MeTrfase"/>
</dbReference>
<dbReference type="GO" id="GO:0008757">
    <property type="term" value="F:S-adenosylmethionine-dependent methyltransferase activity"/>
    <property type="evidence" value="ECO:0007669"/>
    <property type="project" value="TreeGrafter"/>
</dbReference>
<feature type="binding site" evidence="4">
    <location>
        <position position="158"/>
    </location>
    <ligand>
        <name>Mg(2+)</name>
        <dbReference type="ChEBI" id="CHEBI:18420"/>
    </ligand>
</feature>
<comment type="catalytic activity">
    <reaction evidence="4">
        <text>5-hydroxyuridine(34) in tRNA + S-adenosyl-L-methionine = 5-methoxyuridine(34) in tRNA + S-adenosyl-L-homocysteine + H(+)</text>
        <dbReference type="Rhea" id="RHEA:60524"/>
        <dbReference type="Rhea" id="RHEA-COMP:13381"/>
        <dbReference type="Rhea" id="RHEA-COMP:15591"/>
        <dbReference type="ChEBI" id="CHEBI:15378"/>
        <dbReference type="ChEBI" id="CHEBI:57856"/>
        <dbReference type="ChEBI" id="CHEBI:59789"/>
        <dbReference type="ChEBI" id="CHEBI:136877"/>
        <dbReference type="ChEBI" id="CHEBI:143860"/>
    </reaction>
</comment>
<comment type="similarity">
    <text evidence="4">Belongs to the class I-like SAM-binding methyltransferase superfamily. Cation-dependent O-methyltransferase family.</text>
</comment>
<dbReference type="RefSeq" id="WP_043965997.1">
    <property type="nucleotide sequence ID" value="NZ_JXTH01000022.1"/>
</dbReference>
<dbReference type="CDD" id="cd02440">
    <property type="entry name" value="AdoMet_MTases"/>
    <property type="match status" value="1"/>
</dbReference>